<reference evidence="1" key="1">
    <citation type="journal article" date="2022" name="bioRxiv">
        <title>Sequencing and chromosome-scale assembly of the giantPleurodeles waltlgenome.</title>
        <authorList>
            <person name="Brown T."/>
            <person name="Elewa A."/>
            <person name="Iarovenko S."/>
            <person name="Subramanian E."/>
            <person name="Araus A.J."/>
            <person name="Petzold A."/>
            <person name="Susuki M."/>
            <person name="Suzuki K.-i.T."/>
            <person name="Hayashi T."/>
            <person name="Toyoda A."/>
            <person name="Oliveira C."/>
            <person name="Osipova E."/>
            <person name="Leigh N.D."/>
            <person name="Simon A."/>
            <person name="Yun M.H."/>
        </authorList>
    </citation>
    <scope>NUCLEOTIDE SEQUENCE</scope>
    <source>
        <strain evidence="1">20211129_DDA</strain>
        <tissue evidence="1">Liver</tissue>
    </source>
</reference>
<dbReference type="Proteomes" id="UP001066276">
    <property type="component" value="Chromosome 2_1"/>
</dbReference>
<evidence type="ECO:0000313" key="2">
    <source>
        <dbReference type="Proteomes" id="UP001066276"/>
    </source>
</evidence>
<name>A0AAV7VUM6_PLEWA</name>
<keyword evidence="2" id="KW-1185">Reference proteome</keyword>
<organism evidence="1 2">
    <name type="scientific">Pleurodeles waltl</name>
    <name type="common">Iberian ribbed newt</name>
    <dbReference type="NCBI Taxonomy" id="8319"/>
    <lineage>
        <taxon>Eukaryota</taxon>
        <taxon>Metazoa</taxon>
        <taxon>Chordata</taxon>
        <taxon>Craniata</taxon>
        <taxon>Vertebrata</taxon>
        <taxon>Euteleostomi</taxon>
        <taxon>Amphibia</taxon>
        <taxon>Batrachia</taxon>
        <taxon>Caudata</taxon>
        <taxon>Salamandroidea</taxon>
        <taxon>Salamandridae</taxon>
        <taxon>Pleurodelinae</taxon>
        <taxon>Pleurodeles</taxon>
    </lineage>
</organism>
<dbReference type="AlphaFoldDB" id="A0AAV7VUM6"/>
<gene>
    <name evidence="1" type="ORF">NDU88_008150</name>
</gene>
<comment type="caution">
    <text evidence="1">The sequence shown here is derived from an EMBL/GenBank/DDBJ whole genome shotgun (WGS) entry which is preliminary data.</text>
</comment>
<evidence type="ECO:0000313" key="1">
    <source>
        <dbReference type="EMBL" id="KAJ1204372.1"/>
    </source>
</evidence>
<protein>
    <submittedName>
        <fullName evidence="1">Uncharacterized protein</fullName>
    </submittedName>
</protein>
<sequence length="89" mass="10021">MMLAGGCIHNVVYAFEISFLNACITIGELQKQIFQDKDPNAKNDECQQYLCMPQGNSASETKTGYMGSDIQKKASARRQYVVIVYLHRP</sequence>
<dbReference type="EMBL" id="JANPWB010000003">
    <property type="protein sequence ID" value="KAJ1204372.1"/>
    <property type="molecule type" value="Genomic_DNA"/>
</dbReference>
<proteinExistence type="predicted"/>
<accession>A0AAV7VUM6</accession>